<protein>
    <submittedName>
        <fullName evidence="2">Uncharacterized protein</fullName>
    </submittedName>
</protein>
<organism evidence="2">
    <name type="scientific">Arion vulgaris</name>
    <dbReference type="NCBI Taxonomy" id="1028688"/>
    <lineage>
        <taxon>Eukaryota</taxon>
        <taxon>Metazoa</taxon>
        <taxon>Spiralia</taxon>
        <taxon>Lophotrochozoa</taxon>
        <taxon>Mollusca</taxon>
        <taxon>Gastropoda</taxon>
        <taxon>Heterobranchia</taxon>
        <taxon>Euthyneura</taxon>
        <taxon>Panpulmonata</taxon>
        <taxon>Eupulmonata</taxon>
        <taxon>Stylommatophora</taxon>
        <taxon>Helicina</taxon>
        <taxon>Arionoidea</taxon>
        <taxon>Arionidae</taxon>
        <taxon>Arion</taxon>
    </lineage>
</organism>
<evidence type="ECO:0000313" key="2">
    <source>
        <dbReference type="EMBL" id="CEK58022.1"/>
    </source>
</evidence>
<proteinExistence type="predicted"/>
<accession>A0A0B6YPH1</accession>
<dbReference type="AlphaFoldDB" id="A0A0B6YPH1"/>
<reference evidence="2" key="1">
    <citation type="submission" date="2014-12" db="EMBL/GenBank/DDBJ databases">
        <title>Insight into the proteome of Arion vulgaris.</title>
        <authorList>
            <person name="Aradska J."/>
            <person name="Bulat T."/>
            <person name="Smidak R."/>
            <person name="Sarate P."/>
            <person name="Gangsoo J."/>
            <person name="Sialana F."/>
            <person name="Bilban M."/>
            <person name="Lubec G."/>
        </authorList>
    </citation>
    <scope>NUCLEOTIDE SEQUENCE</scope>
    <source>
        <tissue evidence="2">Skin</tissue>
    </source>
</reference>
<evidence type="ECO:0000256" key="1">
    <source>
        <dbReference type="SAM" id="SignalP"/>
    </source>
</evidence>
<feature type="signal peptide" evidence="1">
    <location>
        <begin position="1"/>
        <end position="21"/>
    </location>
</feature>
<feature type="non-terminal residue" evidence="2">
    <location>
        <position position="1"/>
    </location>
</feature>
<feature type="chain" id="PRO_5002110822" evidence="1">
    <location>
        <begin position="22"/>
        <end position="52"/>
    </location>
</feature>
<keyword evidence="1" id="KW-0732">Signal</keyword>
<name>A0A0B6YPH1_9EUPU</name>
<gene>
    <name evidence="2" type="primary">ORF31755</name>
</gene>
<sequence length="52" mass="6316">YSFAVMTNIAALLLDMILHEAFECRLRNYHKVKQKYLAKYINIRTHIQLQKY</sequence>
<dbReference type="EMBL" id="HACG01011157">
    <property type="protein sequence ID" value="CEK58022.1"/>
    <property type="molecule type" value="Transcribed_RNA"/>
</dbReference>